<dbReference type="Proteomes" id="UP001499938">
    <property type="component" value="Unassembled WGS sequence"/>
</dbReference>
<proteinExistence type="predicted"/>
<evidence type="ECO:0000313" key="1">
    <source>
        <dbReference type="EMBL" id="GAA1781782.1"/>
    </source>
</evidence>
<name>A0ABN2LAM5_9MICO</name>
<protein>
    <submittedName>
        <fullName evidence="1">Uncharacterized protein</fullName>
    </submittedName>
</protein>
<keyword evidence="2" id="KW-1185">Reference proteome</keyword>
<organism evidence="1 2">
    <name type="scientific">Nostocoides veronense</name>
    <dbReference type="NCBI Taxonomy" id="330836"/>
    <lineage>
        <taxon>Bacteria</taxon>
        <taxon>Bacillati</taxon>
        <taxon>Actinomycetota</taxon>
        <taxon>Actinomycetes</taxon>
        <taxon>Micrococcales</taxon>
        <taxon>Intrasporangiaceae</taxon>
        <taxon>Nostocoides</taxon>
    </lineage>
</organism>
<accession>A0ABN2LAM5</accession>
<dbReference type="EMBL" id="BAAAPO010000006">
    <property type="protein sequence ID" value="GAA1781782.1"/>
    <property type="molecule type" value="Genomic_DNA"/>
</dbReference>
<sequence length="91" mass="9404">MAGPAYAAFLLSGVAESERVAAFVFPEPDRRLSLAVAPGVAHDGTIVPINAAFGPAPLSGDQGGTIMPIGQWARLTAEIGAIVPVDRRLHE</sequence>
<reference evidence="1 2" key="1">
    <citation type="journal article" date="2019" name="Int. J. Syst. Evol. Microbiol.">
        <title>The Global Catalogue of Microorganisms (GCM) 10K type strain sequencing project: providing services to taxonomists for standard genome sequencing and annotation.</title>
        <authorList>
            <consortium name="The Broad Institute Genomics Platform"/>
            <consortium name="The Broad Institute Genome Sequencing Center for Infectious Disease"/>
            <person name="Wu L."/>
            <person name="Ma J."/>
        </authorList>
    </citation>
    <scope>NUCLEOTIDE SEQUENCE [LARGE SCALE GENOMIC DNA]</scope>
    <source>
        <strain evidence="1 2">JCM 15592</strain>
    </source>
</reference>
<gene>
    <name evidence="1" type="ORF">GCM10009811_04000</name>
</gene>
<comment type="caution">
    <text evidence="1">The sequence shown here is derived from an EMBL/GenBank/DDBJ whole genome shotgun (WGS) entry which is preliminary data.</text>
</comment>
<evidence type="ECO:0000313" key="2">
    <source>
        <dbReference type="Proteomes" id="UP001499938"/>
    </source>
</evidence>